<evidence type="ECO:0000256" key="1">
    <source>
        <dbReference type="ARBA" id="ARBA00008791"/>
    </source>
</evidence>
<evidence type="ECO:0000313" key="3">
    <source>
        <dbReference type="EMBL" id="GAA3580422.1"/>
    </source>
</evidence>
<dbReference type="EMBL" id="BAAAYR010000008">
    <property type="protein sequence ID" value="GAA3580422.1"/>
    <property type="molecule type" value="Genomic_DNA"/>
</dbReference>
<comment type="similarity">
    <text evidence="1">Belongs to the universal stress protein A family.</text>
</comment>
<comment type="caution">
    <text evidence="3">The sequence shown here is derived from an EMBL/GenBank/DDBJ whole genome shotgun (WGS) entry which is preliminary data.</text>
</comment>
<organism evidence="3 4">
    <name type="scientific">Microlunatus spumicola</name>
    <dbReference type="NCBI Taxonomy" id="81499"/>
    <lineage>
        <taxon>Bacteria</taxon>
        <taxon>Bacillati</taxon>
        <taxon>Actinomycetota</taxon>
        <taxon>Actinomycetes</taxon>
        <taxon>Propionibacteriales</taxon>
        <taxon>Propionibacteriaceae</taxon>
        <taxon>Microlunatus</taxon>
    </lineage>
</organism>
<dbReference type="PRINTS" id="PR01438">
    <property type="entry name" value="UNVRSLSTRESS"/>
</dbReference>
<gene>
    <name evidence="3" type="ORF">GCM10022197_42790</name>
</gene>
<dbReference type="Proteomes" id="UP001500767">
    <property type="component" value="Unassembled WGS sequence"/>
</dbReference>
<reference evidence="4" key="1">
    <citation type="journal article" date="2019" name="Int. J. Syst. Evol. Microbiol.">
        <title>The Global Catalogue of Microorganisms (GCM) 10K type strain sequencing project: providing services to taxonomists for standard genome sequencing and annotation.</title>
        <authorList>
            <consortium name="The Broad Institute Genomics Platform"/>
            <consortium name="The Broad Institute Genome Sequencing Center for Infectious Disease"/>
            <person name="Wu L."/>
            <person name="Ma J."/>
        </authorList>
    </citation>
    <scope>NUCLEOTIDE SEQUENCE [LARGE SCALE GENOMIC DNA]</scope>
    <source>
        <strain evidence="4">JCM 16540</strain>
    </source>
</reference>
<proteinExistence type="inferred from homology"/>
<feature type="domain" description="UspA" evidence="2">
    <location>
        <begin position="4"/>
        <end position="129"/>
    </location>
</feature>
<name>A0ABP6YGT6_9ACTN</name>
<dbReference type="Gene3D" id="3.40.50.620">
    <property type="entry name" value="HUPs"/>
    <property type="match status" value="1"/>
</dbReference>
<dbReference type="Pfam" id="PF00582">
    <property type="entry name" value="Usp"/>
    <property type="match status" value="1"/>
</dbReference>
<protein>
    <submittedName>
        <fullName evidence="3">Universal stress protein</fullName>
    </submittedName>
</protein>
<accession>A0ABP6YGT6</accession>
<dbReference type="RefSeq" id="WP_204910967.1">
    <property type="nucleotide sequence ID" value="NZ_BAAAYR010000008.1"/>
</dbReference>
<sequence length="130" mass="13612">MSAVVVGYVPSPEGRAALTTGIAEARLRGARLVVVNTTRGDALVDDRYLAGSGLAELRAELDALDVEAELRQPETYDDVADDLDAIADEVGADLIVIGLRRRSPVGKLILGSAASRILLTAHHAVLAVKA</sequence>
<evidence type="ECO:0000259" key="2">
    <source>
        <dbReference type="Pfam" id="PF00582"/>
    </source>
</evidence>
<dbReference type="InterPro" id="IPR014729">
    <property type="entry name" value="Rossmann-like_a/b/a_fold"/>
</dbReference>
<keyword evidence="4" id="KW-1185">Reference proteome</keyword>
<dbReference type="InterPro" id="IPR006016">
    <property type="entry name" value="UspA"/>
</dbReference>
<dbReference type="InterPro" id="IPR006015">
    <property type="entry name" value="Universal_stress_UspA"/>
</dbReference>
<evidence type="ECO:0000313" key="4">
    <source>
        <dbReference type="Proteomes" id="UP001500767"/>
    </source>
</evidence>
<dbReference type="CDD" id="cd00293">
    <property type="entry name" value="USP-like"/>
    <property type="match status" value="1"/>
</dbReference>
<dbReference type="SUPFAM" id="SSF52402">
    <property type="entry name" value="Adenine nucleotide alpha hydrolases-like"/>
    <property type="match status" value="1"/>
</dbReference>